<keyword evidence="4" id="KW-0472">Membrane</keyword>
<comment type="similarity">
    <text evidence="2">Belongs to the BA14k family.</text>
</comment>
<evidence type="ECO:0000256" key="8">
    <source>
        <dbReference type="SAM" id="SignalP"/>
    </source>
</evidence>
<dbReference type="Proteomes" id="UP000249499">
    <property type="component" value="Chromosome"/>
</dbReference>
<feature type="region of interest" description="Disordered" evidence="7">
    <location>
        <begin position="48"/>
        <end position="73"/>
    </location>
</feature>
<evidence type="ECO:0000256" key="1">
    <source>
        <dbReference type="ARBA" id="ARBA00004167"/>
    </source>
</evidence>
<keyword evidence="4" id="KW-1003">Cell membrane</keyword>
<gene>
    <name evidence="9" type="ORF">PR017_12730</name>
</gene>
<dbReference type="KEGG" id="rtu:PR017_12730"/>
<dbReference type="InterPro" id="IPR012413">
    <property type="entry name" value="BA14K"/>
</dbReference>
<keyword evidence="10" id="KW-1185">Reference proteome</keyword>
<keyword evidence="8" id="KW-0732">Signal</keyword>
<dbReference type="GO" id="GO:0030246">
    <property type="term" value="F:carbohydrate binding"/>
    <property type="evidence" value="ECO:0007669"/>
    <property type="project" value="UniProtKB-KW"/>
</dbReference>
<evidence type="ECO:0000256" key="2">
    <source>
        <dbReference type="ARBA" id="ARBA00010270"/>
    </source>
</evidence>
<dbReference type="GO" id="GO:0016020">
    <property type="term" value="C:membrane"/>
    <property type="evidence" value="ECO:0007669"/>
    <property type="project" value="UniProtKB-SubCell"/>
</dbReference>
<evidence type="ECO:0000256" key="6">
    <source>
        <dbReference type="ARBA" id="ARBA00025321"/>
    </source>
</evidence>
<keyword evidence="5" id="KW-0430">Lectin</keyword>
<reference evidence="9 10" key="1">
    <citation type="journal article" date="2018" name="Sci. Rep.">
        <title>Rhizobium tumorigenes sp. nov., a novel plant tumorigenic bacterium isolated from cane gall tumors on thornless blackberry.</title>
        <authorList>
            <person name="Kuzmanovi N."/>
            <person name="Smalla K."/>
            <person name="Gronow S."/>
            <person name="PuBawska J."/>
        </authorList>
    </citation>
    <scope>NUCLEOTIDE SEQUENCE [LARGE SCALE GENOMIC DNA]</scope>
    <source>
        <strain evidence="9 10">1078</strain>
    </source>
</reference>
<dbReference type="Pfam" id="PF07886">
    <property type="entry name" value="BA14K"/>
    <property type="match status" value="1"/>
</dbReference>
<evidence type="ECO:0000256" key="7">
    <source>
        <dbReference type="SAM" id="MobiDB-lite"/>
    </source>
</evidence>
<evidence type="ECO:0000256" key="5">
    <source>
        <dbReference type="ARBA" id="ARBA00022734"/>
    </source>
</evidence>
<feature type="signal peptide" evidence="8">
    <location>
        <begin position="1"/>
        <end position="23"/>
    </location>
</feature>
<evidence type="ECO:0000256" key="3">
    <source>
        <dbReference type="ARBA" id="ARBA00020552"/>
    </source>
</evidence>
<dbReference type="AlphaFoldDB" id="A0AAF1K3C8"/>
<evidence type="ECO:0000313" key="9">
    <source>
        <dbReference type="EMBL" id="WFR94685.1"/>
    </source>
</evidence>
<accession>A0AAF1K3C8</accession>
<sequence length="136" mass="15011">MKRLAIIAVSLMTAFTAITPAEAFPASAAPVTTIQNSNVVNVQYSEYRHHGRRNGDRRNYYRGRGHDRRYDRGYRRHNNTGAIIGGLAAGAIIGGIVAGSRSNGNSHAQSCANRYRTYRASDNTYQPNNGPRVQCR</sequence>
<evidence type="ECO:0000313" key="10">
    <source>
        <dbReference type="Proteomes" id="UP000249499"/>
    </source>
</evidence>
<protein>
    <recommendedName>
        <fullName evidence="3">Lectin-like protein BA14k</fullName>
    </recommendedName>
</protein>
<comment type="function">
    <text evidence="6">Has immunoglobulin-binding and hemagglutination properties, and can bind to mannose. Essential for virulence. May be involved in LPS biosynthesis or polysaccharide transport.</text>
</comment>
<proteinExistence type="inferred from homology"/>
<evidence type="ECO:0000256" key="4">
    <source>
        <dbReference type="ARBA" id="ARBA00022475"/>
    </source>
</evidence>
<organism evidence="9 10">
    <name type="scientific">Rhizobium tumorigenes</name>
    <dbReference type="NCBI Taxonomy" id="2041385"/>
    <lineage>
        <taxon>Bacteria</taxon>
        <taxon>Pseudomonadati</taxon>
        <taxon>Pseudomonadota</taxon>
        <taxon>Alphaproteobacteria</taxon>
        <taxon>Hyphomicrobiales</taxon>
        <taxon>Rhizobiaceae</taxon>
        <taxon>Rhizobium/Agrobacterium group</taxon>
        <taxon>Rhizobium</taxon>
    </lineage>
</organism>
<dbReference type="RefSeq" id="WP_111218933.1">
    <property type="nucleotide sequence ID" value="NZ_CP117255.1"/>
</dbReference>
<reference evidence="10" key="2">
    <citation type="journal article" date="2023" name="MicrobiologyOpen">
        <title>Genomics of the tumorigenes clade of the family Rhizobiaceae and description of Rhizobium rhododendri sp. nov.</title>
        <authorList>
            <person name="Kuzmanovic N."/>
            <person name="diCenzo G.C."/>
            <person name="Bunk B."/>
            <person name="Sproeer C."/>
            <person name="Fruehling A."/>
            <person name="Neumann-Schaal M."/>
            <person name="Overmann J."/>
            <person name="Smalla K."/>
        </authorList>
    </citation>
    <scope>NUCLEOTIDE SEQUENCE [LARGE SCALE GENOMIC DNA]</scope>
    <source>
        <strain evidence="10">1078</strain>
    </source>
</reference>
<dbReference type="EMBL" id="CP117255">
    <property type="protein sequence ID" value="WFR94685.1"/>
    <property type="molecule type" value="Genomic_DNA"/>
</dbReference>
<feature type="chain" id="PRO_5042247356" description="Lectin-like protein BA14k" evidence="8">
    <location>
        <begin position="24"/>
        <end position="136"/>
    </location>
</feature>
<comment type="subcellular location">
    <subcellularLocation>
        <location evidence="1">Membrane</location>
        <topology evidence="1">Single-pass membrane protein</topology>
    </subcellularLocation>
</comment>
<name>A0AAF1K3C8_9HYPH</name>